<dbReference type="InterPro" id="IPR028974">
    <property type="entry name" value="TSP_type-3_rpt"/>
</dbReference>
<evidence type="ECO:0008006" key="2">
    <source>
        <dbReference type="Google" id="ProtNLM"/>
    </source>
</evidence>
<gene>
    <name evidence="1" type="ORF">LDC_1488</name>
</gene>
<reference evidence="1" key="1">
    <citation type="submission" date="2010-07" db="EMBL/GenBank/DDBJ databases">
        <authorList>
            <consortium name="CONSOLIDER consortium CSD2007-00005"/>
            <person name="Guazzaroni M.-E."/>
            <person name="Richter M."/>
            <person name="Garcia-Salamanca A."/>
            <person name="Yarza P."/>
            <person name="Ferrer M."/>
        </authorList>
    </citation>
    <scope>NUCLEOTIDE SEQUENCE</scope>
</reference>
<dbReference type="AlphaFoldDB" id="D9PIX9"/>
<protein>
    <recommendedName>
        <fullName evidence="2">Cartilage oligomeric matrix protein</fullName>
    </recommendedName>
</protein>
<evidence type="ECO:0000313" key="1">
    <source>
        <dbReference type="EMBL" id="EFK96485.1"/>
    </source>
</evidence>
<dbReference type="GO" id="GO:0005509">
    <property type="term" value="F:calcium ion binding"/>
    <property type="evidence" value="ECO:0007669"/>
    <property type="project" value="InterPro"/>
</dbReference>
<dbReference type="SUPFAM" id="SSF103647">
    <property type="entry name" value="TSP type-3 repeat"/>
    <property type="match status" value="1"/>
</dbReference>
<reference evidence="1" key="2">
    <citation type="journal article" date="2011" name="Microb. Ecol.">
        <title>Taxonomic and Functional Metagenomic Profiling of the Microbial Community in the Anoxic Sediment of a Sub-saline Shallow Lake (Laguna de Carrizo, Central Spain).</title>
        <authorList>
            <person name="Ferrer M."/>
            <person name="Guazzaroni M.E."/>
            <person name="Richter M."/>
            <person name="Garcia-Salamanca A."/>
            <person name="Yarza P."/>
            <person name="Suarez-Suarez A."/>
            <person name="Solano J."/>
            <person name="Alcaide M."/>
            <person name="van Dillewijn P."/>
            <person name="Molina-Henares M.A."/>
            <person name="Lopez-Cortes N."/>
            <person name="Al-Ramahi Y."/>
            <person name="Guerrero C."/>
            <person name="Acosta A."/>
            <person name="de Eugenio L.I."/>
            <person name="Martinez V."/>
            <person name="Marques S."/>
            <person name="Rojo F."/>
            <person name="Santero E."/>
            <person name="Genilloud O."/>
            <person name="Perez-Perez J."/>
            <person name="Rossello-Mora R."/>
            <person name="Ramos J.L."/>
        </authorList>
    </citation>
    <scope>NUCLEOTIDE SEQUENCE</scope>
</reference>
<name>D9PIX9_9ZZZZ</name>
<proteinExistence type="predicted"/>
<sequence length="572" mass="63979">MQAEAMDFDGDGSIERNFENYEEWLSTWESSSYDKCPFSNFGNASEEAEDGDHDGWGDLCDNCPDDFNPYQEDRDNDGVGDVCDNCPTVANTPDPSMPWESDRNGDGLVNYKDQLDLDEDGPDAYCHIITEESSPQYGMVDESSCPISDNTVGGDLCDIDPDGDGSNLSWSEPEDYPPVDPSGQIIMPEAGPLPLGDCAPFLWTLTVDNDNDGVCDMYNFIEPAQTDWLPSDMSSEDLGERWIEPSEGYLRPAGTSQLRIDRYNGNYLGEKFKDAWTRGNVPGSSSPIGKVIVSGNYVGSHHEKCRCPSQSETGSTDCTECPGDFGYDWEDAADAPDIFWGNTACLKNVVELWRYYRRYDFASYRTDSEDGIPLFEFNGNYRDSLPDEFYSEGMLKPSDLGYQLLQSLDPETCKIDNCARFTRINEGSVAPLSAFIMNNDDGVGTEKTKWCKTPNGLLGADSALLTCDYQIEEELESVGYDQWFRNGYVAPDEGDWYTFPGEKSWGFQADFNHDGIGDMCSDMVDIDNLIQEHNWFPSSADGWNSRRPGRTTLPPVRSRALLQGRRCRPPTR</sequence>
<comment type="caution">
    <text evidence="1">The sequence shown here is derived from an EMBL/GenBank/DDBJ whole genome shotgun (WGS) entry which is preliminary data.</text>
</comment>
<dbReference type="EMBL" id="ADZX01000470">
    <property type="protein sequence ID" value="EFK96485.1"/>
    <property type="molecule type" value="Genomic_DNA"/>
</dbReference>
<organism evidence="1">
    <name type="scientific">sediment metagenome</name>
    <dbReference type="NCBI Taxonomy" id="749907"/>
    <lineage>
        <taxon>unclassified sequences</taxon>
        <taxon>metagenomes</taxon>
        <taxon>ecological metagenomes</taxon>
    </lineage>
</organism>
<dbReference type="Gene3D" id="4.10.1080.10">
    <property type="entry name" value="TSP type-3 repeat"/>
    <property type="match status" value="1"/>
</dbReference>
<accession>D9PIX9</accession>